<dbReference type="GO" id="GO:0016757">
    <property type="term" value="F:glycosyltransferase activity"/>
    <property type="evidence" value="ECO:0007669"/>
    <property type="project" value="InterPro"/>
</dbReference>
<name>A0A1F6AGQ9_9BACT</name>
<feature type="domain" description="Glycosyl transferase family 1" evidence="1">
    <location>
        <begin position="171"/>
        <end position="325"/>
    </location>
</feature>
<dbReference type="Proteomes" id="UP000178759">
    <property type="component" value="Unassembled WGS sequence"/>
</dbReference>
<evidence type="ECO:0000259" key="2">
    <source>
        <dbReference type="Pfam" id="PF13439"/>
    </source>
</evidence>
<dbReference type="Gene3D" id="3.40.50.2000">
    <property type="entry name" value="Glycogen Phosphorylase B"/>
    <property type="match status" value="2"/>
</dbReference>
<dbReference type="STRING" id="1798392.A3A79_01585"/>
<dbReference type="PANTHER" id="PTHR12526:SF595">
    <property type="entry name" value="BLL5217 PROTEIN"/>
    <property type="match status" value="1"/>
</dbReference>
<evidence type="ECO:0000259" key="1">
    <source>
        <dbReference type="Pfam" id="PF00534"/>
    </source>
</evidence>
<gene>
    <name evidence="3" type="ORF">A3A79_01585</name>
</gene>
<reference evidence="3 4" key="1">
    <citation type="journal article" date="2016" name="Nat. Commun.">
        <title>Thousands of microbial genomes shed light on interconnected biogeochemical processes in an aquifer system.</title>
        <authorList>
            <person name="Anantharaman K."/>
            <person name="Brown C.T."/>
            <person name="Hug L.A."/>
            <person name="Sharon I."/>
            <person name="Castelle C.J."/>
            <person name="Probst A.J."/>
            <person name="Thomas B.C."/>
            <person name="Singh A."/>
            <person name="Wilkins M.J."/>
            <person name="Karaoz U."/>
            <person name="Brodie E.L."/>
            <person name="Williams K.H."/>
            <person name="Hubbard S.S."/>
            <person name="Banfield J.F."/>
        </authorList>
    </citation>
    <scope>NUCLEOTIDE SEQUENCE [LARGE SCALE GENOMIC DNA]</scope>
</reference>
<dbReference type="AlphaFoldDB" id="A0A1F6AGQ9"/>
<feature type="domain" description="Glycosyltransferase subfamily 4-like N-terminal" evidence="2">
    <location>
        <begin position="23"/>
        <end position="161"/>
    </location>
</feature>
<dbReference type="Pfam" id="PF00534">
    <property type="entry name" value="Glycos_transf_1"/>
    <property type="match status" value="1"/>
</dbReference>
<organism evidence="3 4">
    <name type="scientific">Candidatus Gottesmanbacteria bacterium RIFCSPLOWO2_01_FULL_43_11b</name>
    <dbReference type="NCBI Taxonomy" id="1798392"/>
    <lineage>
        <taxon>Bacteria</taxon>
        <taxon>Candidatus Gottesmaniibacteriota</taxon>
    </lineage>
</organism>
<evidence type="ECO:0000313" key="4">
    <source>
        <dbReference type="Proteomes" id="UP000178759"/>
    </source>
</evidence>
<evidence type="ECO:0000313" key="3">
    <source>
        <dbReference type="EMBL" id="OGG23875.1"/>
    </source>
</evidence>
<sequence length="356" mass="39537">MRIAILAPLKRAITPDVTASRPRVIFDLVSELIKRGHKITIFGTADSVVPGAEVVGVIPKALNFLPAAENPFYQHSAYLTKMIKMVTDDFDIIHNHMYPEFLALLASFKTPLVTTIHAQMTPEMADTLKLFLEAHLVAISESAKKLSGLDIPVIHNGIDTEFFIPGNAVRDYLLFVGRMSKAKNEKGNFLDPKGVVNAIKIAQKTGDRLKIVGNVEDSAFFETLIKPHLSDKIEFVGDVSSEQLLTREQMRELFQGAKAFLFPINWEEPFGLVMAEAMACGTPVVAFNRGSVSEIVIDTKNGFVVEVSEGVDGFINKLSKLSQISSEECRKDAVTRFSKSRMADDYEKLYNEVIIR</sequence>
<dbReference type="InterPro" id="IPR028098">
    <property type="entry name" value="Glyco_trans_4-like_N"/>
</dbReference>
<comment type="caution">
    <text evidence="3">The sequence shown here is derived from an EMBL/GenBank/DDBJ whole genome shotgun (WGS) entry which is preliminary data.</text>
</comment>
<dbReference type="PANTHER" id="PTHR12526">
    <property type="entry name" value="GLYCOSYLTRANSFERASE"/>
    <property type="match status" value="1"/>
</dbReference>
<evidence type="ECO:0008006" key="5">
    <source>
        <dbReference type="Google" id="ProtNLM"/>
    </source>
</evidence>
<dbReference type="SUPFAM" id="SSF53756">
    <property type="entry name" value="UDP-Glycosyltransferase/glycogen phosphorylase"/>
    <property type="match status" value="1"/>
</dbReference>
<dbReference type="Pfam" id="PF13439">
    <property type="entry name" value="Glyco_transf_4"/>
    <property type="match status" value="1"/>
</dbReference>
<dbReference type="EMBL" id="MFJV01000001">
    <property type="protein sequence ID" value="OGG23875.1"/>
    <property type="molecule type" value="Genomic_DNA"/>
</dbReference>
<dbReference type="CDD" id="cd03802">
    <property type="entry name" value="GT4_AviGT4-like"/>
    <property type="match status" value="1"/>
</dbReference>
<accession>A0A1F6AGQ9</accession>
<proteinExistence type="predicted"/>
<dbReference type="InterPro" id="IPR001296">
    <property type="entry name" value="Glyco_trans_1"/>
</dbReference>
<protein>
    <recommendedName>
        <fullName evidence="5">Glycosyl transferase family 1 domain-containing protein</fullName>
    </recommendedName>
</protein>